<name>A0A3S4V2N0_9FLAO</name>
<feature type="chain" id="PRO_5018623231" description="Glutaminyl-tRNA synthetase" evidence="1">
    <location>
        <begin position="19"/>
        <end position="100"/>
    </location>
</feature>
<evidence type="ECO:0000313" key="4">
    <source>
        <dbReference type="Proteomes" id="UP000028349"/>
    </source>
</evidence>
<dbReference type="InterPro" id="IPR045950">
    <property type="entry name" value="DUF6370"/>
</dbReference>
<dbReference type="Pfam" id="PF19897">
    <property type="entry name" value="DUF6370"/>
    <property type="match status" value="1"/>
</dbReference>
<evidence type="ECO:0000313" key="5">
    <source>
        <dbReference type="Proteomes" id="UP000270036"/>
    </source>
</evidence>
<dbReference type="RefSeq" id="WP_034719277.1">
    <property type="nucleotide sequence ID" value="NZ_FOIX01000004.1"/>
</dbReference>
<keyword evidence="4" id="KW-1185">Reference proteome</keyword>
<evidence type="ECO:0000256" key="1">
    <source>
        <dbReference type="SAM" id="SignalP"/>
    </source>
</evidence>
<keyword evidence="1" id="KW-0732">Signal</keyword>
<evidence type="ECO:0000313" key="2">
    <source>
        <dbReference type="EMBL" id="KEY18761.1"/>
    </source>
</evidence>
<dbReference type="Proteomes" id="UP000270036">
    <property type="component" value="Chromosome"/>
</dbReference>
<protein>
    <recommendedName>
        <fullName evidence="6">Glutaminyl-tRNA synthetase</fullName>
    </recommendedName>
</protein>
<reference evidence="2 4" key="1">
    <citation type="submission" date="2014-07" db="EMBL/GenBank/DDBJ databases">
        <authorList>
            <person name="Pisani N.G."/>
            <person name="Newman J.D."/>
        </authorList>
    </citation>
    <scope>NUCLEOTIDE SEQUENCE [LARGE SCALE GENOMIC DNA]</scope>
    <source>
        <strain evidence="2 4">LMG 24720</strain>
    </source>
</reference>
<organism evidence="3 5">
    <name type="scientific">Kaistella antarctica</name>
    <dbReference type="NCBI Taxonomy" id="266748"/>
    <lineage>
        <taxon>Bacteria</taxon>
        <taxon>Pseudomonadati</taxon>
        <taxon>Bacteroidota</taxon>
        <taxon>Flavobacteriia</taxon>
        <taxon>Flavobacteriales</taxon>
        <taxon>Weeksellaceae</taxon>
        <taxon>Chryseobacterium group</taxon>
        <taxon>Kaistella</taxon>
    </lineage>
</organism>
<evidence type="ECO:0008006" key="6">
    <source>
        <dbReference type="Google" id="ProtNLM"/>
    </source>
</evidence>
<dbReference type="Proteomes" id="UP000028349">
    <property type="component" value="Unassembled WGS sequence"/>
</dbReference>
<evidence type="ECO:0000313" key="3">
    <source>
        <dbReference type="EMBL" id="VEH99563.1"/>
    </source>
</evidence>
<dbReference type="EMBL" id="LR134441">
    <property type="protein sequence ID" value="VEH99563.1"/>
    <property type="molecule type" value="Genomic_DNA"/>
</dbReference>
<accession>A0A3S4V2N0</accession>
<dbReference type="AlphaFoldDB" id="A0A3S4V2N0"/>
<feature type="signal peptide" evidence="1">
    <location>
        <begin position="1"/>
        <end position="18"/>
    </location>
</feature>
<reference evidence="3 5" key="2">
    <citation type="submission" date="2018-12" db="EMBL/GenBank/DDBJ databases">
        <authorList>
            <consortium name="Pathogen Informatics"/>
        </authorList>
    </citation>
    <scope>NUCLEOTIDE SEQUENCE [LARGE SCALE GENOMIC DNA]</scope>
    <source>
        <strain evidence="3 5">NCTC13489</strain>
    </source>
</reference>
<sequence>MKRILFAFVLLVSISIFAQKIQNQTVDAACAMCQFKMKTDKGCAMAVKIDSKVYLVEGIDKKEFGEMHSANGYCKIMKKALVSGEIKKGKFYATSFKYVE</sequence>
<dbReference type="EMBL" id="JPEP01000002">
    <property type="protein sequence ID" value="KEY18761.1"/>
    <property type="molecule type" value="Genomic_DNA"/>
</dbReference>
<dbReference type="KEGG" id="cant:NCTC13489_01597"/>
<proteinExistence type="predicted"/>
<gene>
    <name evidence="2" type="ORF">HY04_09810</name>
    <name evidence="3" type="ORF">NCTC13489_01597</name>
</gene>